<sequence>MVQMLKLHSQRNGSKKKGLRSDASEIELKPLTDATPSQTPVTSPTNASSDENIQISKRSFTRYIVLFVAVMVGCYHLGRWTCMVEHQDLLDGDVESKPKGDDKTTKTDGDYFMNMQKVQAIRRKGQQLLSELEEYYSKHKGGAQSILIGPGGWANGWVFFGKRTAREEKLVDTMARALLNPHQSVFKIGVIGSSVAAGHDNCAYDNYQHQLERTFSPIWEAAGMKLEIQNAGQGGSCGDSHKNQVWCIQQNVSPDSDIVHYSWSYFEVGDDMDGRKEREKLVRWTQLLPNSPPVHLVNVLFEEACLGQQEGGNPHENEMFEAYQEYGYNAFCMRYAIASGQYQWKRGDPIFEGQHSGDGLHNTTRYGLNETNAERRESLGVILRNWHPGPLGFQYISDALAYSYTTAMLAALDRIEAVMATKKFAKSKTKPIVPRNHTVAEAAWWRDRPIIMGQQMKDPLFCDPRYCKVDQAPKCLNLEIPTYGFWGASIAKPNDDLNPFKGENQDWKEYQEGMGDRWHMVNRLEASLYVDKPEMCQFPDHCAAVEAKSPENGRMVFKLPKMEVGMVIICFCCGKDVAKPQFLDNPNVEVDFNGKILDRSTWDIFPEKKCARVIKEHGTAVGSHGHSYLSVRLLQGNNQTVRISHVITI</sequence>
<feature type="compositionally biased region" description="Basic and acidic residues" evidence="1">
    <location>
        <begin position="19"/>
        <end position="30"/>
    </location>
</feature>
<accession>A0A9N8D5Z3</accession>
<name>A0A9N8D5Z3_9STRA</name>
<dbReference type="EMBL" id="CAICTM010000013">
    <property type="protein sequence ID" value="CAB9497032.1"/>
    <property type="molecule type" value="Genomic_DNA"/>
</dbReference>
<keyword evidence="3" id="KW-1185">Reference proteome</keyword>
<feature type="region of interest" description="Disordered" evidence="1">
    <location>
        <begin position="1"/>
        <end position="50"/>
    </location>
</feature>
<dbReference type="OrthoDB" id="39229at2759"/>
<gene>
    <name evidence="2" type="ORF">SEMRO_13_G009900.1</name>
</gene>
<evidence type="ECO:0000256" key="1">
    <source>
        <dbReference type="SAM" id="MobiDB-lite"/>
    </source>
</evidence>
<evidence type="ECO:0000313" key="3">
    <source>
        <dbReference type="Proteomes" id="UP001153069"/>
    </source>
</evidence>
<evidence type="ECO:0000313" key="2">
    <source>
        <dbReference type="EMBL" id="CAB9497032.1"/>
    </source>
</evidence>
<reference evidence="2" key="1">
    <citation type="submission" date="2020-06" db="EMBL/GenBank/DDBJ databases">
        <authorList>
            <consortium name="Plant Systems Biology data submission"/>
        </authorList>
    </citation>
    <scope>NUCLEOTIDE SEQUENCE</scope>
    <source>
        <strain evidence="2">D6</strain>
    </source>
</reference>
<dbReference type="Proteomes" id="UP001153069">
    <property type="component" value="Unassembled WGS sequence"/>
</dbReference>
<dbReference type="AlphaFoldDB" id="A0A9N8D5Z3"/>
<proteinExistence type="predicted"/>
<protein>
    <submittedName>
        <fullName evidence="2">Uncharacterized protein</fullName>
    </submittedName>
</protein>
<comment type="caution">
    <text evidence="2">The sequence shown here is derived from an EMBL/GenBank/DDBJ whole genome shotgun (WGS) entry which is preliminary data.</text>
</comment>
<feature type="compositionally biased region" description="Polar residues" evidence="1">
    <location>
        <begin position="34"/>
        <end position="50"/>
    </location>
</feature>
<organism evidence="2 3">
    <name type="scientific">Seminavis robusta</name>
    <dbReference type="NCBI Taxonomy" id="568900"/>
    <lineage>
        <taxon>Eukaryota</taxon>
        <taxon>Sar</taxon>
        <taxon>Stramenopiles</taxon>
        <taxon>Ochrophyta</taxon>
        <taxon>Bacillariophyta</taxon>
        <taxon>Bacillariophyceae</taxon>
        <taxon>Bacillariophycidae</taxon>
        <taxon>Naviculales</taxon>
        <taxon>Naviculaceae</taxon>
        <taxon>Seminavis</taxon>
    </lineage>
</organism>